<dbReference type="AlphaFoldDB" id="L0B9J6"/>
<organism evidence="1">
    <name type="scientific">Thermococcus sp. IRI48</name>
    <dbReference type="NCBI Taxonomy" id="1197734"/>
    <lineage>
        <taxon>Archaea</taxon>
        <taxon>Methanobacteriati</taxon>
        <taxon>Methanobacteriota</taxon>
        <taxon>Thermococci</taxon>
        <taxon>Thermococcales</taxon>
        <taxon>Thermococcaceae</taxon>
        <taxon>Thermococcus</taxon>
    </lineage>
</organism>
<gene>
    <name evidence="1" type="ORF">i48-7</name>
</gene>
<geneLocation type="plasmid" evidence="1">
    <name>pIRI48</name>
</geneLocation>
<dbReference type="EMBL" id="JQ661328">
    <property type="protein sequence ID" value="AFZ84233.1"/>
    <property type="molecule type" value="Genomic_DNA"/>
</dbReference>
<name>L0B9J6_9EURY</name>
<proteinExistence type="predicted"/>
<evidence type="ECO:0000313" key="1">
    <source>
        <dbReference type="EMBL" id="AFZ84233.1"/>
    </source>
</evidence>
<dbReference type="RefSeq" id="WP_015243564.1">
    <property type="nucleotide sequence ID" value="NC_019883.1"/>
</dbReference>
<accession>L0B9J6</accession>
<keyword evidence="1" id="KW-0614">Plasmid</keyword>
<protein>
    <submittedName>
        <fullName evidence="1">Uncharacterized protein</fullName>
    </submittedName>
</protein>
<sequence length="107" mass="12314">MVRPFKVVLLGKTEKGYIWQYTFLVFAREPAQATRLAAKAAKEEPRDLKDIRIFKVREYKTPRVEAELKGGWPDEEVIEDVEENGGYENLPTIDEFLKEAPTSAIEV</sequence>
<reference evidence="1" key="1">
    <citation type="journal article" date="2013" name="PLoS ONE">
        <title>Insights into dynamics of mobile genetic elements in hyperthermophilic environments from five new thermococcus plasmids.</title>
        <authorList>
            <person name="Krupovic M."/>
            <person name="Gonnet M."/>
            <person name="Hania W.B."/>
            <person name="Forterre P."/>
            <person name="Erauso G."/>
        </authorList>
    </citation>
    <scope>NUCLEOTIDE SEQUENCE</scope>
    <source>
        <plasmid evidence="1">pIRI48</plasmid>
    </source>
</reference>